<keyword evidence="3" id="KW-1185">Reference proteome</keyword>
<evidence type="ECO:0000313" key="3">
    <source>
        <dbReference type="Proteomes" id="UP000317318"/>
    </source>
</evidence>
<evidence type="ECO:0000313" key="2">
    <source>
        <dbReference type="EMBL" id="QDT39176.1"/>
    </source>
</evidence>
<dbReference type="OrthoDB" id="261940at2"/>
<dbReference type="Gene3D" id="1.25.40.10">
    <property type="entry name" value="Tetratricopeptide repeat domain"/>
    <property type="match status" value="1"/>
</dbReference>
<evidence type="ECO:0000256" key="1">
    <source>
        <dbReference type="SAM" id="MobiDB-lite"/>
    </source>
</evidence>
<name>A0A517R5J9_9PLAN</name>
<dbReference type="EMBL" id="CP036268">
    <property type="protein sequence ID" value="QDT39176.1"/>
    <property type="molecule type" value="Genomic_DNA"/>
</dbReference>
<dbReference type="RefSeq" id="WP_145365336.1">
    <property type="nucleotide sequence ID" value="NZ_CP036268.1"/>
</dbReference>
<accession>A0A517R5J9</accession>
<feature type="region of interest" description="Disordered" evidence="1">
    <location>
        <begin position="154"/>
        <end position="180"/>
    </location>
</feature>
<gene>
    <name evidence="2" type="ORF">Pan189_35790</name>
</gene>
<evidence type="ECO:0008006" key="4">
    <source>
        <dbReference type="Google" id="ProtNLM"/>
    </source>
</evidence>
<dbReference type="KEGG" id="svp:Pan189_35790"/>
<dbReference type="AlphaFoldDB" id="A0A517R5J9"/>
<dbReference type="InterPro" id="IPR011990">
    <property type="entry name" value="TPR-like_helical_dom_sf"/>
</dbReference>
<sequence length="180" mass="19902">MNDNRLAAAQAEHNRVLRQVMAADGYLELGMPAQAERELDQLGDCGELQPAVDFLFGQAFQKQSRFIEAIDRLQNAAESISAPFNRGAWAALGECFEAEGQHELAEVALMFAETSGIPDDWDDGDSASTASNFTEEAAFSEEMSFEGFNVEVDEFDSWQPAPQDEVGRGSRTNRLPKFDR</sequence>
<dbReference type="SUPFAM" id="SSF48452">
    <property type="entry name" value="TPR-like"/>
    <property type="match status" value="1"/>
</dbReference>
<reference evidence="2 3" key="1">
    <citation type="submission" date="2019-02" db="EMBL/GenBank/DDBJ databases">
        <title>Deep-cultivation of Planctomycetes and their phenomic and genomic characterization uncovers novel biology.</title>
        <authorList>
            <person name="Wiegand S."/>
            <person name="Jogler M."/>
            <person name="Boedeker C."/>
            <person name="Pinto D."/>
            <person name="Vollmers J."/>
            <person name="Rivas-Marin E."/>
            <person name="Kohn T."/>
            <person name="Peeters S.H."/>
            <person name="Heuer A."/>
            <person name="Rast P."/>
            <person name="Oberbeckmann S."/>
            <person name="Bunk B."/>
            <person name="Jeske O."/>
            <person name="Meyerdierks A."/>
            <person name="Storesund J.E."/>
            <person name="Kallscheuer N."/>
            <person name="Luecker S."/>
            <person name="Lage O.M."/>
            <person name="Pohl T."/>
            <person name="Merkel B.J."/>
            <person name="Hornburger P."/>
            <person name="Mueller R.-W."/>
            <person name="Bruemmer F."/>
            <person name="Labrenz M."/>
            <person name="Spormann A.M."/>
            <person name="Op den Camp H."/>
            <person name="Overmann J."/>
            <person name="Amann R."/>
            <person name="Jetten M.S.M."/>
            <person name="Mascher T."/>
            <person name="Medema M.H."/>
            <person name="Devos D.P."/>
            <person name="Kaster A.-K."/>
            <person name="Ovreas L."/>
            <person name="Rohde M."/>
            <person name="Galperin M.Y."/>
            <person name="Jogler C."/>
        </authorList>
    </citation>
    <scope>NUCLEOTIDE SEQUENCE [LARGE SCALE GENOMIC DNA]</scope>
    <source>
        <strain evidence="2 3">Pan189</strain>
    </source>
</reference>
<proteinExistence type="predicted"/>
<protein>
    <recommendedName>
        <fullName evidence="4">Tetratricopeptide repeat protein</fullName>
    </recommendedName>
</protein>
<dbReference type="Proteomes" id="UP000317318">
    <property type="component" value="Chromosome"/>
</dbReference>
<organism evidence="2 3">
    <name type="scientific">Stratiformator vulcanicus</name>
    <dbReference type="NCBI Taxonomy" id="2527980"/>
    <lineage>
        <taxon>Bacteria</taxon>
        <taxon>Pseudomonadati</taxon>
        <taxon>Planctomycetota</taxon>
        <taxon>Planctomycetia</taxon>
        <taxon>Planctomycetales</taxon>
        <taxon>Planctomycetaceae</taxon>
        <taxon>Stratiformator</taxon>
    </lineage>
</organism>